<feature type="region of interest" description="Disordered" evidence="1">
    <location>
        <begin position="30"/>
        <end position="52"/>
    </location>
</feature>
<name>A0A0C3HE14_OIDMZ</name>
<keyword evidence="3" id="KW-1185">Reference proteome</keyword>
<accession>A0A0C3HE14</accession>
<protein>
    <submittedName>
        <fullName evidence="2">Uncharacterized protein</fullName>
    </submittedName>
</protein>
<gene>
    <name evidence="2" type="ORF">OIDMADRAFT_19274</name>
</gene>
<dbReference type="InParanoid" id="A0A0C3HE14"/>
<evidence type="ECO:0000313" key="3">
    <source>
        <dbReference type="Proteomes" id="UP000054321"/>
    </source>
</evidence>
<proteinExistence type="predicted"/>
<sequence length="52" mass="5767">MSDGIIFYADSNKQKECSVWDIILSREESGNQSTADLPTQHAVDIAANRNAR</sequence>
<reference evidence="2 3" key="1">
    <citation type="submission" date="2014-04" db="EMBL/GenBank/DDBJ databases">
        <authorList>
            <consortium name="DOE Joint Genome Institute"/>
            <person name="Kuo A."/>
            <person name="Martino E."/>
            <person name="Perotto S."/>
            <person name="Kohler A."/>
            <person name="Nagy L.G."/>
            <person name="Floudas D."/>
            <person name="Copeland A."/>
            <person name="Barry K.W."/>
            <person name="Cichocki N."/>
            <person name="Veneault-Fourrey C."/>
            <person name="LaButti K."/>
            <person name="Lindquist E.A."/>
            <person name="Lipzen A."/>
            <person name="Lundell T."/>
            <person name="Morin E."/>
            <person name="Murat C."/>
            <person name="Sun H."/>
            <person name="Tunlid A."/>
            <person name="Henrissat B."/>
            <person name="Grigoriev I.V."/>
            <person name="Hibbett D.S."/>
            <person name="Martin F."/>
            <person name="Nordberg H.P."/>
            <person name="Cantor M.N."/>
            <person name="Hua S.X."/>
        </authorList>
    </citation>
    <scope>NUCLEOTIDE SEQUENCE [LARGE SCALE GENOMIC DNA]</scope>
    <source>
        <strain evidence="2 3">Zn</strain>
    </source>
</reference>
<evidence type="ECO:0000256" key="1">
    <source>
        <dbReference type="SAM" id="MobiDB-lite"/>
    </source>
</evidence>
<reference evidence="3" key="2">
    <citation type="submission" date="2015-01" db="EMBL/GenBank/DDBJ databases">
        <title>Evolutionary Origins and Diversification of the Mycorrhizal Mutualists.</title>
        <authorList>
            <consortium name="DOE Joint Genome Institute"/>
            <consortium name="Mycorrhizal Genomics Consortium"/>
            <person name="Kohler A."/>
            <person name="Kuo A."/>
            <person name="Nagy L.G."/>
            <person name="Floudas D."/>
            <person name="Copeland A."/>
            <person name="Barry K.W."/>
            <person name="Cichocki N."/>
            <person name="Veneault-Fourrey C."/>
            <person name="LaButti K."/>
            <person name="Lindquist E.A."/>
            <person name="Lipzen A."/>
            <person name="Lundell T."/>
            <person name="Morin E."/>
            <person name="Murat C."/>
            <person name="Riley R."/>
            <person name="Ohm R."/>
            <person name="Sun H."/>
            <person name="Tunlid A."/>
            <person name="Henrissat B."/>
            <person name="Grigoriev I.V."/>
            <person name="Hibbett D.S."/>
            <person name="Martin F."/>
        </authorList>
    </citation>
    <scope>NUCLEOTIDE SEQUENCE [LARGE SCALE GENOMIC DNA]</scope>
    <source>
        <strain evidence="3">Zn</strain>
    </source>
</reference>
<dbReference type="Proteomes" id="UP000054321">
    <property type="component" value="Unassembled WGS sequence"/>
</dbReference>
<dbReference type="EMBL" id="KN832876">
    <property type="protein sequence ID" value="KIN01440.1"/>
    <property type="molecule type" value="Genomic_DNA"/>
</dbReference>
<evidence type="ECO:0000313" key="2">
    <source>
        <dbReference type="EMBL" id="KIN01440.1"/>
    </source>
</evidence>
<dbReference type="AlphaFoldDB" id="A0A0C3HE14"/>
<dbReference type="HOGENOM" id="CLU_3087841_0_0_1"/>
<organism evidence="2 3">
    <name type="scientific">Oidiodendron maius (strain Zn)</name>
    <dbReference type="NCBI Taxonomy" id="913774"/>
    <lineage>
        <taxon>Eukaryota</taxon>
        <taxon>Fungi</taxon>
        <taxon>Dikarya</taxon>
        <taxon>Ascomycota</taxon>
        <taxon>Pezizomycotina</taxon>
        <taxon>Leotiomycetes</taxon>
        <taxon>Leotiomycetes incertae sedis</taxon>
        <taxon>Myxotrichaceae</taxon>
        <taxon>Oidiodendron</taxon>
    </lineage>
</organism>